<dbReference type="SUPFAM" id="SSF51327">
    <property type="entry name" value="Head-binding domain of phage P22 tailspike protein"/>
    <property type="match status" value="1"/>
</dbReference>
<sequence length="674" mass="72563">MIVSMPSQLFTMARSFKAVANGKIYIGQIDTDPTNPANQIQVYVENEDGSHVPVSQPIIINAAGYPVYNGQIAKFVTVQGHSMAVYSGGSSSVQQFYFPNVLKYDPDQFKQQFDHPDAFKIIGQCESISQLRTVNNASEGMRILVKAYIQGTNIGGGEFSWNSTTTQADDGGYIIRPTGIVTGAWIRISKTSKVYLTEYGATGDDTDVSTKISSVFAMANTLQKEVNLDIDYRAQDIVIDGYKNVIVRGVGKGKLVDECNKVLFTFKNCDGLDIYGIDIDGNRFAQTSTTQIGTPDGIGLIRVEQCNNWKIHHCDIHDNRLGAAVLIVDNGTNTSTNWRGSIQNGYLHKNYIHDNGVAGVVMSDGVFSWSHSTVISDNVIRRCTDYGIALDYSQRIVVKGNVISDVLVVMGVLGVKDALIDGNNYDTAELGIAVTLSGNPAQNPYISRNVTITNNKGRDIVSSTLLADGISVDPSAEFVHIEGNTIANAKRGVSAPCKYGNVINNTAIDCRDTAFYIDTKRGKTSGNEAFNSDGTLPVKSYISGQSSKQNYPAGVQRIAVTKNIGQTTVKVCSFDSIASYAAAFITVKFAGLVNSLGATAASKGYILNKKGAVYTITPNGSVGDVTNVVIDVNTTSGKPELYLRFAQGTATDVTVLVDLESPGESDSIFYITDV</sequence>
<evidence type="ECO:0000313" key="4">
    <source>
        <dbReference type="Proteomes" id="UP000003536"/>
    </source>
</evidence>
<dbReference type="EMBL" id="AFCX01000309">
    <property type="protein sequence ID" value="EHD05710.1"/>
    <property type="molecule type" value="Genomic_DNA"/>
</dbReference>
<dbReference type="AlphaFoldDB" id="G5S824"/>
<accession>G5S824</accession>
<dbReference type="Pfam" id="PF13229">
    <property type="entry name" value="Beta_helix"/>
    <property type="match status" value="1"/>
</dbReference>
<evidence type="ECO:0000313" key="3">
    <source>
        <dbReference type="EMBL" id="EHD05710.1"/>
    </source>
</evidence>
<proteinExistence type="predicted"/>
<dbReference type="Proteomes" id="UP000003536">
    <property type="component" value="Unassembled WGS sequence"/>
</dbReference>
<organism evidence="3 4">
    <name type="scientific">Salmonella enterica subsp. enterica serovar Wandsworth str. A4-580</name>
    <dbReference type="NCBI Taxonomy" id="913086"/>
    <lineage>
        <taxon>Bacteria</taxon>
        <taxon>Pseudomonadati</taxon>
        <taxon>Pseudomonadota</taxon>
        <taxon>Gammaproteobacteria</taxon>
        <taxon>Enterobacterales</taxon>
        <taxon>Enterobacteriaceae</taxon>
        <taxon>Salmonella</taxon>
    </lineage>
</organism>
<reference evidence="3 4" key="1">
    <citation type="journal article" date="2011" name="BMC Genomics">
        <title>Genome sequencing reveals diversification of virulence factor content and possible host adaptation in distinct subpopulations of Salmonella enterica.</title>
        <authorList>
            <person name="den Bakker H.C."/>
            <person name="Moreno Switt A.I."/>
            <person name="Govoni G."/>
            <person name="Cummings C.A."/>
            <person name="Ranieri M.L."/>
            <person name="Degoricija L."/>
            <person name="Hoelzer K."/>
            <person name="Rodriguez-Rivera L.D."/>
            <person name="Brown S."/>
            <person name="Bolchacova E."/>
            <person name="Furtado M.R."/>
            <person name="Wiedmann M."/>
        </authorList>
    </citation>
    <scope>NUCLEOTIDE SEQUENCE [LARGE SCALE GENOMIC DNA]</scope>
    <source>
        <strain evidence="3 4">A4-580</strain>
    </source>
</reference>
<feature type="domain" description="Right handed beta helix" evidence="2">
    <location>
        <begin position="301"/>
        <end position="407"/>
    </location>
</feature>
<dbReference type="InterPro" id="IPR039448">
    <property type="entry name" value="Beta_helix"/>
</dbReference>
<comment type="caution">
    <text evidence="3">The sequence shown here is derived from an EMBL/GenBank/DDBJ whole genome shotgun (WGS) entry which is preliminary data.</text>
</comment>
<dbReference type="InterPro" id="IPR012334">
    <property type="entry name" value="Pectin_lyas_fold"/>
</dbReference>
<dbReference type="InterPro" id="IPR011050">
    <property type="entry name" value="Pectin_lyase_fold/virulence"/>
</dbReference>
<dbReference type="InterPro" id="IPR006626">
    <property type="entry name" value="PbH1"/>
</dbReference>
<dbReference type="SMART" id="SM00710">
    <property type="entry name" value="PbH1"/>
    <property type="match status" value="8"/>
</dbReference>
<evidence type="ECO:0000259" key="1">
    <source>
        <dbReference type="Pfam" id="PF09008"/>
    </source>
</evidence>
<dbReference type="SUPFAM" id="SSF51126">
    <property type="entry name" value="Pectin lyase-like"/>
    <property type="match status" value="1"/>
</dbReference>
<feature type="domain" description="Bacteriophage P22 tailspike N-terminal" evidence="1">
    <location>
        <begin position="2"/>
        <end position="108"/>
    </location>
</feature>
<dbReference type="Gene3D" id="2.170.14.10">
    <property type="entry name" value="Phage P22 tailspike-like, N-terminal domain"/>
    <property type="match status" value="1"/>
</dbReference>
<dbReference type="Pfam" id="PF09008">
    <property type="entry name" value="Head_binding"/>
    <property type="match status" value="1"/>
</dbReference>
<dbReference type="InterPro" id="IPR009093">
    <property type="entry name" value="P22_tailspike_N"/>
</dbReference>
<dbReference type="InterPro" id="IPR036730">
    <property type="entry name" value="P22_tailspike_N_sf"/>
</dbReference>
<protein>
    <submittedName>
        <fullName evidence="3">Phage tail fiber</fullName>
    </submittedName>
</protein>
<dbReference type="PATRIC" id="fig|913086.3.peg.806"/>
<name>G5S824_SALET</name>
<evidence type="ECO:0000259" key="2">
    <source>
        <dbReference type="Pfam" id="PF13229"/>
    </source>
</evidence>
<dbReference type="Gene3D" id="2.160.20.10">
    <property type="entry name" value="Single-stranded right-handed beta-helix, Pectin lyase-like"/>
    <property type="match status" value="1"/>
</dbReference>
<gene>
    <name evidence="3" type="ORF">LTSEWAN_1004</name>
</gene>